<keyword evidence="3" id="KW-0804">Transcription</keyword>
<dbReference type="InterPro" id="IPR038491">
    <property type="entry name" value="Velvet_dom_sf"/>
</dbReference>
<dbReference type="Proteomes" id="UP000245699">
    <property type="component" value="Unassembled WGS sequence"/>
</dbReference>
<evidence type="ECO:0000256" key="3">
    <source>
        <dbReference type="ARBA" id="ARBA00023163"/>
    </source>
</evidence>
<feature type="domain" description="Velvet" evidence="5">
    <location>
        <begin position="1"/>
        <end position="195"/>
    </location>
</feature>
<sequence>MNYPIMELEILQQPKRACVVEMGERYRRPIDPPPILRLNTNIIDESAFLEFMNSNVIAVHANLVSEESTENIDNIVNTYSSLSRSTFNSFSKKEGRVLLGSLTASCNIVRGLSDEKSCYFVFPDLYVSIEGTYRLKFSLVVIPSTSEAESVNARVSSYLISDSFIAFPSSEFPGVEESSLLSKTLAEQGVGIPIRNKSRLKR</sequence>
<dbReference type="PROSITE" id="PS51821">
    <property type="entry name" value="VELVET"/>
    <property type="match status" value="1"/>
</dbReference>
<gene>
    <name evidence="6" type="ORF">BB559_002280</name>
</gene>
<evidence type="ECO:0000313" key="6">
    <source>
        <dbReference type="EMBL" id="PVU96707.1"/>
    </source>
</evidence>
<proteinExistence type="predicted"/>
<dbReference type="STRING" id="61424.A0A2T9YWJ6"/>
<dbReference type="InterPro" id="IPR021740">
    <property type="entry name" value="Velvet"/>
</dbReference>
<evidence type="ECO:0000313" key="7">
    <source>
        <dbReference type="Proteomes" id="UP000245699"/>
    </source>
</evidence>
<comment type="subcellular location">
    <subcellularLocation>
        <location evidence="1">Nucleus</location>
    </subcellularLocation>
</comment>
<dbReference type="PANTHER" id="PTHR33572">
    <property type="entry name" value="SPORE DEVELOPMENT REGULATOR VOSA"/>
    <property type="match status" value="1"/>
</dbReference>
<organism evidence="6 7">
    <name type="scientific">Furculomyces boomerangus</name>
    <dbReference type="NCBI Taxonomy" id="61424"/>
    <lineage>
        <taxon>Eukaryota</taxon>
        <taxon>Fungi</taxon>
        <taxon>Fungi incertae sedis</taxon>
        <taxon>Zoopagomycota</taxon>
        <taxon>Kickxellomycotina</taxon>
        <taxon>Harpellomycetes</taxon>
        <taxon>Harpellales</taxon>
        <taxon>Harpellaceae</taxon>
        <taxon>Furculomyces</taxon>
    </lineage>
</organism>
<reference evidence="6 7" key="1">
    <citation type="journal article" date="2018" name="MBio">
        <title>Comparative Genomics Reveals the Core Gene Toolbox for the Fungus-Insect Symbiosis.</title>
        <authorList>
            <person name="Wang Y."/>
            <person name="Stata M."/>
            <person name="Wang W."/>
            <person name="Stajich J.E."/>
            <person name="White M.M."/>
            <person name="Moncalvo J.M."/>
        </authorList>
    </citation>
    <scope>NUCLEOTIDE SEQUENCE [LARGE SCALE GENOMIC DNA]</scope>
    <source>
        <strain evidence="6 7">AUS-77-4</strain>
    </source>
</reference>
<evidence type="ECO:0000259" key="5">
    <source>
        <dbReference type="PROSITE" id="PS51821"/>
    </source>
</evidence>
<dbReference type="EMBL" id="MBFT01000135">
    <property type="protein sequence ID" value="PVU96707.1"/>
    <property type="molecule type" value="Genomic_DNA"/>
</dbReference>
<evidence type="ECO:0000256" key="4">
    <source>
        <dbReference type="ARBA" id="ARBA00023242"/>
    </source>
</evidence>
<evidence type="ECO:0000256" key="2">
    <source>
        <dbReference type="ARBA" id="ARBA00023015"/>
    </source>
</evidence>
<dbReference type="Pfam" id="PF11754">
    <property type="entry name" value="Velvet"/>
    <property type="match status" value="1"/>
</dbReference>
<dbReference type="PANTHER" id="PTHR33572:SF18">
    <property type="entry name" value="SPORE DEVELOPMENT REGULATOR VOSA"/>
    <property type="match status" value="1"/>
</dbReference>
<evidence type="ECO:0000256" key="1">
    <source>
        <dbReference type="ARBA" id="ARBA00004123"/>
    </source>
</evidence>
<dbReference type="OrthoDB" id="5599552at2759"/>
<dbReference type="InterPro" id="IPR037525">
    <property type="entry name" value="Velvet_dom"/>
</dbReference>
<comment type="caution">
    <text evidence="6">The sequence shown here is derived from an EMBL/GenBank/DDBJ whole genome shotgun (WGS) entry which is preliminary data.</text>
</comment>
<keyword evidence="4" id="KW-0539">Nucleus</keyword>
<dbReference type="Gene3D" id="2.60.40.3960">
    <property type="entry name" value="Velvet domain"/>
    <property type="match status" value="1"/>
</dbReference>
<dbReference type="GO" id="GO:0005634">
    <property type="term" value="C:nucleus"/>
    <property type="evidence" value="ECO:0007669"/>
    <property type="project" value="UniProtKB-SubCell"/>
</dbReference>
<accession>A0A2T9YWJ6</accession>
<keyword evidence="2" id="KW-0805">Transcription regulation</keyword>
<keyword evidence="7" id="KW-1185">Reference proteome</keyword>
<name>A0A2T9YWJ6_9FUNG</name>
<dbReference type="AlphaFoldDB" id="A0A2T9YWJ6"/>
<protein>
    <recommendedName>
        <fullName evidence="5">Velvet domain-containing protein</fullName>
    </recommendedName>
</protein>